<feature type="non-terminal residue" evidence="1">
    <location>
        <position position="1"/>
    </location>
</feature>
<organism evidence="1 2">
    <name type="scientific">Trema orientale</name>
    <name type="common">Charcoal tree</name>
    <name type="synonym">Celtis orientalis</name>
    <dbReference type="NCBI Taxonomy" id="63057"/>
    <lineage>
        <taxon>Eukaryota</taxon>
        <taxon>Viridiplantae</taxon>
        <taxon>Streptophyta</taxon>
        <taxon>Embryophyta</taxon>
        <taxon>Tracheophyta</taxon>
        <taxon>Spermatophyta</taxon>
        <taxon>Magnoliopsida</taxon>
        <taxon>eudicotyledons</taxon>
        <taxon>Gunneridae</taxon>
        <taxon>Pentapetalae</taxon>
        <taxon>rosids</taxon>
        <taxon>fabids</taxon>
        <taxon>Rosales</taxon>
        <taxon>Cannabaceae</taxon>
        <taxon>Trema</taxon>
    </lineage>
</organism>
<dbReference type="AlphaFoldDB" id="A0A2P5A4T6"/>
<protein>
    <submittedName>
        <fullName evidence="1">Uncharacterized protein</fullName>
    </submittedName>
</protein>
<dbReference type="Proteomes" id="UP000237000">
    <property type="component" value="Unassembled WGS sequence"/>
</dbReference>
<gene>
    <name evidence="1" type="ORF">TorRG33x02_357530</name>
</gene>
<reference evidence="2" key="1">
    <citation type="submission" date="2016-06" db="EMBL/GenBank/DDBJ databases">
        <title>Parallel loss of symbiosis genes in relatives of nitrogen-fixing non-legume Parasponia.</title>
        <authorList>
            <person name="Van Velzen R."/>
            <person name="Holmer R."/>
            <person name="Bu F."/>
            <person name="Rutten L."/>
            <person name="Van Zeijl A."/>
            <person name="Liu W."/>
            <person name="Santuari L."/>
            <person name="Cao Q."/>
            <person name="Sharma T."/>
            <person name="Shen D."/>
            <person name="Roswanjaya Y."/>
            <person name="Wardhani T."/>
            <person name="Kalhor M.S."/>
            <person name="Jansen J."/>
            <person name="Van den Hoogen J."/>
            <person name="Gungor B."/>
            <person name="Hartog M."/>
            <person name="Hontelez J."/>
            <person name="Verver J."/>
            <person name="Yang W.-C."/>
            <person name="Schijlen E."/>
            <person name="Repin R."/>
            <person name="Schilthuizen M."/>
            <person name="Schranz E."/>
            <person name="Heidstra R."/>
            <person name="Miyata K."/>
            <person name="Fedorova E."/>
            <person name="Kohlen W."/>
            <person name="Bisseling T."/>
            <person name="Smit S."/>
            <person name="Geurts R."/>
        </authorList>
    </citation>
    <scope>NUCLEOTIDE SEQUENCE [LARGE SCALE GENOMIC DNA]</scope>
    <source>
        <strain evidence="2">cv. RG33-2</strain>
    </source>
</reference>
<evidence type="ECO:0000313" key="1">
    <source>
        <dbReference type="EMBL" id="PON31555.1"/>
    </source>
</evidence>
<sequence>ATGTCRTGLSATIVIAFLRRRDYGYRRDSGTRISWGCRRRRGACRIDQDQILVHSINISSCSTSTRS</sequence>
<accession>A0A2P5A4T6</accession>
<comment type="caution">
    <text evidence="1">The sequence shown here is derived from an EMBL/GenBank/DDBJ whole genome shotgun (WGS) entry which is preliminary data.</text>
</comment>
<dbReference type="InParanoid" id="A0A2P5A4T6"/>
<name>A0A2P5A4T6_TREOI</name>
<keyword evidence="2" id="KW-1185">Reference proteome</keyword>
<proteinExistence type="predicted"/>
<evidence type="ECO:0000313" key="2">
    <source>
        <dbReference type="Proteomes" id="UP000237000"/>
    </source>
</evidence>
<dbReference type="EMBL" id="JXTC01001309">
    <property type="protein sequence ID" value="PON31555.1"/>
    <property type="molecule type" value="Genomic_DNA"/>
</dbReference>